<sequence length="406" mass="43343">MTTSASPTAQADVLLIGGGIMGCSTAFFLRRHGLSVILLERQMTGQQASGTNFGGVRRQGRALPQLAMSNRALRIWYAARDLLGSDVEFLPSGHTRVAYHAHDADYFDNYATAAREYGLDLDVLHGTAMRKRFPFLGPEVLAASISPLDGHANPRLAAPAFARAAAALGADIRENVSVRHVEKTPTGFRVETTDAQVFHAGRLVICAGAWSNALATQFGESAPLSVHGPQMAVTEPVPYVFRSSMGVYTSIKEESIYFRQIPRGNIIFGGGPPGPADVDTSRAAVLPENTLGQLHQFRRLVPALAPLHIIRVWSGVESYLPDSEPVIGESGTTDGLYYAFGFCGSGFQIGPGVGETLAELIATGRTEIDLQPFAIRRFARRQDDDTPGASPAPNPNATPAPSATSS</sequence>
<dbReference type="GO" id="GO:0005737">
    <property type="term" value="C:cytoplasm"/>
    <property type="evidence" value="ECO:0007669"/>
    <property type="project" value="TreeGrafter"/>
</dbReference>
<dbReference type="Proteomes" id="UP000383971">
    <property type="component" value="Unassembled WGS sequence"/>
</dbReference>
<protein>
    <submittedName>
        <fullName evidence="4">FAD dependent oxidoreductase</fullName>
    </submittedName>
</protein>
<keyword evidence="1" id="KW-0560">Oxidoreductase</keyword>
<dbReference type="RefSeq" id="WP_150583223.1">
    <property type="nucleotide sequence ID" value="NZ_CABPSE010000001.1"/>
</dbReference>
<name>A0A5E4RFX5_9BURK</name>
<reference evidence="4 5" key="1">
    <citation type="submission" date="2019-08" db="EMBL/GenBank/DDBJ databases">
        <authorList>
            <person name="Peeters C."/>
        </authorList>
    </citation>
    <scope>NUCLEOTIDE SEQUENCE [LARGE SCALE GENOMIC DNA]</scope>
    <source>
        <strain evidence="4 5">LMG 31111</strain>
    </source>
</reference>
<gene>
    <name evidence="4" type="ORF">PCO31111_00126</name>
</gene>
<dbReference type="Gene3D" id="3.50.50.60">
    <property type="entry name" value="FAD/NAD(P)-binding domain"/>
    <property type="match status" value="1"/>
</dbReference>
<feature type="domain" description="FAD dependent oxidoreductase" evidence="3">
    <location>
        <begin position="12"/>
        <end position="360"/>
    </location>
</feature>
<dbReference type="Pfam" id="PF01266">
    <property type="entry name" value="DAO"/>
    <property type="match status" value="1"/>
</dbReference>
<dbReference type="PANTHER" id="PTHR13847:SF287">
    <property type="entry name" value="FAD-DEPENDENT OXIDOREDUCTASE DOMAIN-CONTAINING PROTEIN 1"/>
    <property type="match status" value="1"/>
</dbReference>
<evidence type="ECO:0000256" key="2">
    <source>
        <dbReference type="SAM" id="MobiDB-lite"/>
    </source>
</evidence>
<evidence type="ECO:0000313" key="4">
    <source>
        <dbReference type="EMBL" id="VVD61422.1"/>
    </source>
</evidence>
<organism evidence="4 5">
    <name type="scientific">Pandoraea communis</name>
    <dbReference type="NCBI Taxonomy" id="2508297"/>
    <lineage>
        <taxon>Bacteria</taxon>
        <taxon>Pseudomonadati</taxon>
        <taxon>Pseudomonadota</taxon>
        <taxon>Betaproteobacteria</taxon>
        <taxon>Burkholderiales</taxon>
        <taxon>Burkholderiaceae</taxon>
        <taxon>Pandoraea</taxon>
    </lineage>
</organism>
<evidence type="ECO:0000259" key="3">
    <source>
        <dbReference type="Pfam" id="PF01266"/>
    </source>
</evidence>
<dbReference type="GO" id="GO:0016491">
    <property type="term" value="F:oxidoreductase activity"/>
    <property type="evidence" value="ECO:0007669"/>
    <property type="project" value="UniProtKB-KW"/>
</dbReference>
<dbReference type="AlphaFoldDB" id="A0A5E4RFX5"/>
<evidence type="ECO:0000256" key="1">
    <source>
        <dbReference type="ARBA" id="ARBA00023002"/>
    </source>
</evidence>
<dbReference type="InterPro" id="IPR006076">
    <property type="entry name" value="FAD-dep_OxRdtase"/>
</dbReference>
<dbReference type="Gene3D" id="3.30.9.10">
    <property type="entry name" value="D-Amino Acid Oxidase, subunit A, domain 2"/>
    <property type="match status" value="1"/>
</dbReference>
<feature type="region of interest" description="Disordered" evidence="2">
    <location>
        <begin position="380"/>
        <end position="406"/>
    </location>
</feature>
<dbReference type="SUPFAM" id="SSF51905">
    <property type="entry name" value="FAD/NAD(P)-binding domain"/>
    <property type="match status" value="1"/>
</dbReference>
<keyword evidence="5" id="KW-1185">Reference proteome</keyword>
<dbReference type="InterPro" id="IPR036188">
    <property type="entry name" value="FAD/NAD-bd_sf"/>
</dbReference>
<accession>A0A5E4RFX5</accession>
<dbReference type="PANTHER" id="PTHR13847">
    <property type="entry name" value="SARCOSINE DEHYDROGENASE-RELATED"/>
    <property type="match status" value="1"/>
</dbReference>
<evidence type="ECO:0000313" key="5">
    <source>
        <dbReference type="Proteomes" id="UP000383971"/>
    </source>
</evidence>
<proteinExistence type="predicted"/>
<dbReference type="EMBL" id="CABPSE010000001">
    <property type="protein sequence ID" value="VVD61422.1"/>
    <property type="molecule type" value="Genomic_DNA"/>
</dbReference>